<name>A0AAP6JFI1_9GAMM</name>
<dbReference type="AlphaFoldDB" id="A0AAP6JFI1"/>
<dbReference type="SUPFAM" id="SSF56601">
    <property type="entry name" value="beta-lactamase/transpeptidase-like"/>
    <property type="match status" value="1"/>
</dbReference>
<reference evidence="3 4" key="1">
    <citation type="submission" date="2023-12" db="EMBL/GenBank/DDBJ databases">
        <title>Whole-genome sequencing of halo(alkali)philic microorganisms from hypersaline lakes.</title>
        <authorList>
            <person name="Sorokin D.Y."/>
            <person name="Merkel A.Y."/>
            <person name="Messina E."/>
            <person name="Yakimov M."/>
        </authorList>
    </citation>
    <scope>NUCLEOTIDE SEQUENCE [LARGE SCALE GENOMIC DNA]</scope>
    <source>
        <strain evidence="3 4">AB-CW1</strain>
    </source>
</reference>
<proteinExistence type="predicted"/>
<feature type="domain" description="Beta-lactamase-related" evidence="2">
    <location>
        <begin position="41"/>
        <end position="353"/>
    </location>
</feature>
<dbReference type="Proteomes" id="UP001302316">
    <property type="component" value="Unassembled WGS sequence"/>
</dbReference>
<evidence type="ECO:0000256" key="1">
    <source>
        <dbReference type="SAM" id="SignalP"/>
    </source>
</evidence>
<evidence type="ECO:0000313" key="4">
    <source>
        <dbReference type="Proteomes" id="UP001302316"/>
    </source>
</evidence>
<dbReference type="PANTHER" id="PTHR46825:SF8">
    <property type="entry name" value="BETA-LACTAMASE-RELATED"/>
    <property type="match status" value="1"/>
</dbReference>
<keyword evidence="4" id="KW-1185">Reference proteome</keyword>
<dbReference type="RefSeq" id="WP_346052009.1">
    <property type="nucleotide sequence ID" value="NZ_JAYGII010000019.1"/>
</dbReference>
<sequence length="567" mass="62466">MSPARRFANPWLWLCLLLAPAIALLPGLATAEPPLVSDTVRAAAEERVEAGHYRSILIGVRENGRESWKAFGGTTEKGTAPTPESVYEIGSLTKPFTAALLAAHIAAGDLSLDDPVNRLLPDDSRLDRRLREEVALWQLATHVSGLPNTPDDLDPNDPLRMFESYTPERLNAFLEQHPLAGEPGKHFAYSNLGYALLGQLLAEYADSDFATQVEEALLAPLALDEIAARPRDRILDQLTPGHDYDLNSAPSWELSAFKPAAGLKASARDLLRWVELNRDPSGPLADALALITRPQMNLGDHGYGMGLGWQLFEDDSRQIFWHSGRTAGYSAFAAFDRDQERSVVVLSNTGTNLESLGFATLEGNGEGLPPLREGQPLDRDLGALYVGRYQMAPGFVVTVRQRDADLFIRAPGRPPLRLYSINGQRFFTRGVDSEVHFLAGEDGAVDQLRIETPNGAVQLGHRMHRTESKASREVAQRPAAELQRYAGIYRIGADEDIHIQADRDRLLLSSGDGPSRPLYPAPDGRFFHRNQPLELVFSETDDGQAGKRLILFRNGHRLEAEALANQD</sequence>
<dbReference type="Gene3D" id="3.40.710.10">
    <property type="entry name" value="DD-peptidase/beta-lactamase superfamily"/>
    <property type="match status" value="1"/>
</dbReference>
<dbReference type="InterPro" id="IPR050491">
    <property type="entry name" value="AmpC-like"/>
</dbReference>
<accession>A0AAP6JFI1</accession>
<protein>
    <submittedName>
        <fullName evidence="3">Serine hydrolase</fullName>
    </submittedName>
</protein>
<evidence type="ECO:0000313" key="3">
    <source>
        <dbReference type="EMBL" id="MEA5446050.1"/>
    </source>
</evidence>
<dbReference type="PANTHER" id="PTHR46825">
    <property type="entry name" value="D-ALANYL-D-ALANINE-CARBOXYPEPTIDASE/ENDOPEPTIDASE AMPH"/>
    <property type="match status" value="1"/>
</dbReference>
<organism evidence="3 4">
    <name type="scientific">Natronospira elongata</name>
    <dbReference type="NCBI Taxonomy" id="3110268"/>
    <lineage>
        <taxon>Bacteria</taxon>
        <taxon>Pseudomonadati</taxon>
        <taxon>Pseudomonadota</taxon>
        <taxon>Gammaproteobacteria</taxon>
        <taxon>Natronospirales</taxon>
        <taxon>Natronospiraceae</taxon>
        <taxon>Natronospira</taxon>
    </lineage>
</organism>
<dbReference type="EMBL" id="JAYGII010000019">
    <property type="protein sequence ID" value="MEA5446050.1"/>
    <property type="molecule type" value="Genomic_DNA"/>
</dbReference>
<dbReference type="Pfam" id="PF00144">
    <property type="entry name" value="Beta-lactamase"/>
    <property type="match status" value="1"/>
</dbReference>
<dbReference type="InterPro" id="IPR012338">
    <property type="entry name" value="Beta-lactam/transpept-like"/>
</dbReference>
<evidence type="ECO:0000259" key="2">
    <source>
        <dbReference type="Pfam" id="PF00144"/>
    </source>
</evidence>
<comment type="caution">
    <text evidence="3">The sequence shown here is derived from an EMBL/GenBank/DDBJ whole genome shotgun (WGS) entry which is preliminary data.</text>
</comment>
<feature type="chain" id="PRO_5043039416" evidence="1">
    <location>
        <begin position="32"/>
        <end position="567"/>
    </location>
</feature>
<dbReference type="GO" id="GO:0016787">
    <property type="term" value="F:hydrolase activity"/>
    <property type="evidence" value="ECO:0007669"/>
    <property type="project" value="UniProtKB-KW"/>
</dbReference>
<keyword evidence="3" id="KW-0378">Hydrolase</keyword>
<gene>
    <name evidence="3" type="ORF">VCB98_09485</name>
</gene>
<dbReference type="InterPro" id="IPR001466">
    <property type="entry name" value="Beta-lactam-related"/>
</dbReference>
<feature type="signal peptide" evidence="1">
    <location>
        <begin position="1"/>
        <end position="31"/>
    </location>
</feature>
<keyword evidence="1" id="KW-0732">Signal</keyword>